<dbReference type="STRING" id="52560.SAMN04488082_10378"/>
<keyword evidence="6" id="KW-1185">Reference proteome</keyword>
<feature type="modified residue" description="4-aspartylphosphate" evidence="2">
    <location>
        <position position="56"/>
    </location>
</feature>
<organism evidence="5 6">
    <name type="scientific">Desulfomicrobium apsheronum</name>
    <dbReference type="NCBI Taxonomy" id="52560"/>
    <lineage>
        <taxon>Bacteria</taxon>
        <taxon>Pseudomonadati</taxon>
        <taxon>Thermodesulfobacteriota</taxon>
        <taxon>Desulfovibrionia</taxon>
        <taxon>Desulfovibrionales</taxon>
        <taxon>Desulfomicrobiaceae</taxon>
        <taxon>Desulfomicrobium</taxon>
    </lineage>
</organism>
<evidence type="ECO:0000259" key="3">
    <source>
        <dbReference type="PROSITE" id="PS50109"/>
    </source>
</evidence>
<dbReference type="InterPro" id="IPR003594">
    <property type="entry name" value="HATPase_dom"/>
</dbReference>
<dbReference type="GO" id="GO:0000155">
    <property type="term" value="F:phosphorelay sensor kinase activity"/>
    <property type="evidence" value="ECO:0007669"/>
    <property type="project" value="InterPro"/>
</dbReference>
<dbReference type="InterPro" id="IPR011006">
    <property type="entry name" value="CheY-like_superfamily"/>
</dbReference>
<protein>
    <submittedName>
        <fullName evidence="5">Histidine kinase-, DNA gyrase B-, and HSP90-like ATPase</fullName>
    </submittedName>
</protein>
<dbReference type="Gene3D" id="3.30.565.10">
    <property type="entry name" value="Histidine kinase-like ATPase, C-terminal domain"/>
    <property type="match status" value="1"/>
</dbReference>
<dbReference type="OrthoDB" id="9787818at2"/>
<evidence type="ECO:0000256" key="1">
    <source>
        <dbReference type="ARBA" id="ARBA00022553"/>
    </source>
</evidence>
<keyword evidence="5" id="KW-0808">Transferase</keyword>
<name>A0A1I3R943_9BACT</name>
<dbReference type="PROSITE" id="PS50109">
    <property type="entry name" value="HIS_KIN"/>
    <property type="match status" value="1"/>
</dbReference>
<dbReference type="Pfam" id="PF02518">
    <property type="entry name" value="HATPase_c"/>
    <property type="match status" value="1"/>
</dbReference>
<accession>A0A1I3R943</accession>
<keyword evidence="1 2" id="KW-0597">Phosphoprotein</keyword>
<dbReference type="RefSeq" id="WP_092372940.1">
    <property type="nucleotide sequence ID" value="NZ_FORX01000003.1"/>
</dbReference>
<dbReference type="PANTHER" id="PTHR43547:SF2">
    <property type="entry name" value="HYBRID SIGNAL TRANSDUCTION HISTIDINE KINASE C"/>
    <property type="match status" value="1"/>
</dbReference>
<dbReference type="Gene3D" id="3.40.50.2300">
    <property type="match status" value="1"/>
</dbReference>
<dbReference type="InterPro" id="IPR001789">
    <property type="entry name" value="Sig_transdc_resp-reg_receiver"/>
</dbReference>
<evidence type="ECO:0000313" key="5">
    <source>
        <dbReference type="EMBL" id="SFJ42858.1"/>
    </source>
</evidence>
<dbReference type="PROSITE" id="PS50110">
    <property type="entry name" value="RESPONSE_REGULATORY"/>
    <property type="match status" value="1"/>
</dbReference>
<dbReference type="PANTHER" id="PTHR43547">
    <property type="entry name" value="TWO-COMPONENT HISTIDINE KINASE"/>
    <property type="match status" value="1"/>
</dbReference>
<dbReference type="SMART" id="SM00448">
    <property type="entry name" value="REC"/>
    <property type="match status" value="1"/>
</dbReference>
<proteinExistence type="predicted"/>
<dbReference type="Pfam" id="PF00072">
    <property type="entry name" value="Response_reg"/>
    <property type="match status" value="1"/>
</dbReference>
<dbReference type="AlphaFoldDB" id="A0A1I3R943"/>
<gene>
    <name evidence="5" type="ORF">SAMN04488082_10378</name>
</gene>
<sequence>MIGKKRSKILIVDDTEVNIDILVEFLGDIYDVSTASDGFTALESVAATPPDLILLDIMMPGLDGFGVCEKLKGDAATSDIPIIFVTTLSDITTESQGFDLGAADFITKPFSSAVVRARVKNHLALREAARFKADVEQITRHDLKSPLNTVIDLPKRMLLSENLSDRLRDMLQRIEDAGRTLLAMNNLASVLFKMEQETYTLTRAKMDLTAVTRMVLSALEDTARMRDIKLQLVVNGADIPAPIHFMGEELLCHSMIWNIVDWAVEASPREDIVLVSVESTSPSMIRIDITGRTEAPLELRDIFFEKYAGDKKHGTGLKTYSARLIARTHGGDAIVSSKDDKIVISIFLPT</sequence>
<evidence type="ECO:0000256" key="2">
    <source>
        <dbReference type="PROSITE-ProRule" id="PRU00169"/>
    </source>
</evidence>
<reference evidence="6" key="1">
    <citation type="submission" date="2016-10" db="EMBL/GenBank/DDBJ databases">
        <authorList>
            <person name="Varghese N."/>
            <person name="Submissions S."/>
        </authorList>
    </citation>
    <scope>NUCLEOTIDE SEQUENCE [LARGE SCALE GENOMIC DNA]</scope>
    <source>
        <strain evidence="6">DSM 5918</strain>
    </source>
</reference>
<evidence type="ECO:0000313" key="6">
    <source>
        <dbReference type="Proteomes" id="UP000198635"/>
    </source>
</evidence>
<dbReference type="Proteomes" id="UP000198635">
    <property type="component" value="Unassembled WGS sequence"/>
</dbReference>
<dbReference type="InterPro" id="IPR036097">
    <property type="entry name" value="HisK_dim/P_sf"/>
</dbReference>
<dbReference type="SUPFAM" id="SSF47384">
    <property type="entry name" value="Homodimeric domain of signal transducing histidine kinase"/>
    <property type="match status" value="1"/>
</dbReference>
<keyword evidence="5" id="KW-0418">Kinase</keyword>
<feature type="domain" description="Response regulatory" evidence="4">
    <location>
        <begin position="8"/>
        <end position="123"/>
    </location>
</feature>
<dbReference type="SUPFAM" id="SSF55874">
    <property type="entry name" value="ATPase domain of HSP90 chaperone/DNA topoisomerase II/histidine kinase"/>
    <property type="match status" value="1"/>
</dbReference>
<feature type="domain" description="Histidine kinase" evidence="3">
    <location>
        <begin position="138"/>
        <end position="350"/>
    </location>
</feature>
<dbReference type="InterPro" id="IPR036890">
    <property type="entry name" value="HATPase_C_sf"/>
</dbReference>
<dbReference type="Gene3D" id="1.10.287.130">
    <property type="match status" value="1"/>
</dbReference>
<evidence type="ECO:0000259" key="4">
    <source>
        <dbReference type="PROSITE" id="PS50110"/>
    </source>
</evidence>
<dbReference type="InterPro" id="IPR005467">
    <property type="entry name" value="His_kinase_dom"/>
</dbReference>
<dbReference type="SUPFAM" id="SSF52172">
    <property type="entry name" value="CheY-like"/>
    <property type="match status" value="1"/>
</dbReference>
<dbReference type="EMBL" id="FORX01000003">
    <property type="protein sequence ID" value="SFJ42858.1"/>
    <property type="molecule type" value="Genomic_DNA"/>
</dbReference>